<dbReference type="GeneID" id="67019847"/>
<dbReference type="EMBL" id="CAJRGZ010000022">
    <property type="protein sequence ID" value="CAG5174520.1"/>
    <property type="molecule type" value="Genomic_DNA"/>
</dbReference>
<dbReference type="RefSeq" id="XP_043171370.1">
    <property type="nucleotide sequence ID" value="XM_043315435.1"/>
</dbReference>
<accession>A0A8J2N1S2</accession>
<proteinExistence type="predicted"/>
<evidence type="ECO:0000313" key="1">
    <source>
        <dbReference type="EMBL" id="CAG5174520.1"/>
    </source>
</evidence>
<sequence>MIPSHLNNSVDNTRNAISPNDAFRRLRWSIFEDVSNIRVLDDPQMLDSPFSRTQNPSFSPFVGHAIATEPASQIPLTEIAFSISDLVNYACELPSELNIYTEPEDLRVRRADGGIVTVADVVEQLSAYFITYKEDILLAKDCSEQRTRYAHERKVYNDNVPSPGEDKEIPADPDVFFDGFFGIIEPTMSSLPVELWTAEDGSSYNPVLPS</sequence>
<dbReference type="OrthoDB" id="3783451at2759"/>
<evidence type="ECO:0000313" key="2">
    <source>
        <dbReference type="Proteomes" id="UP000676310"/>
    </source>
</evidence>
<reference evidence="1" key="1">
    <citation type="submission" date="2021-05" db="EMBL/GenBank/DDBJ databases">
        <authorList>
            <person name="Stam R."/>
        </authorList>
    </citation>
    <scope>NUCLEOTIDE SEQUENCE</scope>
    <source>
        <strain evidence="1">CS162</strain>
    </source>
</reference>
<name>A0A8J2N1S2_9PLEO</name>
<dbReference type="Proteomes" id="UP000676310">
    <property type="component" value="Unassembled WGS sequence"/>
</dbReference>
<organism evidence="1 2">
    <name type="scientific">Alternaria atra</name>
    <dbReference type="NCBI Taxonomy" id="119953"/>
    <lineage>
        <taxon>Eukaryota</taxon>
        <taxon>Fungi</taxon>
        <taxon>Dikarya</taxon>
        <taxon>Ascomycota</taxon>
        <taxon>Pezizomycotina</taxon>
        <taxon>Dothideomycetes</taxon>
        <taxon>Pleosporomycetidae</taxon>
        <taxon>Pleosporales</taxon>
        <taxon>Pleosporineae</taxon>
        <taxon>Pleosporaceae</taxon>
        <taxon>Alternaria</taxon>
        <taxon>Alternaria sect. Ulocladioides</taxon>
    </lineage>
</organism>
<keyword evidence="2" id="KW-1185">Reference proteome</keyword>
<protein>
    <submittedName>
        <fullName evidence="1">Uncharacterized protein</fullName>
    </submittedName>
</protein>
<gene>
    <name evidence="1" type="ORF">ALTATR162_LOCUS7806</name>
</gene>
<comment type="caution">
    <text evidence="1">The sequence shown here is derived from an EMBL/GenBank/DDBJ whole genome shotgun (WGS) entry which is preliminary data.</text>
</comment>
<dbReference type="AlphaFoldDB" id="A0A8J2N1S2"/>